<dbReference type="EMBL" id="RWGY01000011">
    <property type="protein sequence ID" value="TVU30193.1"/>
    <property type="molecule type" value="Genomic_DNA"/>
</dbReference>
<dbReference type="Pfam" id="PF12894">
    <property type="entry name" value="ANAPC4_WD40"/>
    <property type="match status" value="1"/>
</dbReference>
<dbReference type="Pfam" id="PF24807">
    <property type="entry name" value="WD40_CDC20-Fz"/>
    <property type="match status" value="1"/>
</dbReference>
<evidence type="ECO:0000256" key="1">
    <source>
        <dbReference type="ARBA" id="ARBA00006445"/>
    </source>
</evidence>
<dbReference type="GO" id="GO:0031145">
    <property type="term" value="P:anaphase-promoting complex-dependent catabolic process"/>
    <property type="evidence" value="ECO:0007669"/>
    <property type="project" value="TreeGrafter"/>
</dbReference>
<comment type="similarity">
    <text evidence="1">Belongs to the WD repeat CDC20/Fizzy family.</text>
</comment>
<dbReference type="AlphaFoldDB" id="A0A5J9V2F3"/>
<keyword evidence="4" id="KW-0677">Repeat</keyword>
<dbReference type="GO" id="GO:0051301">
    <property type="term" value="P:cell division"/>
    <property type="evidence" value="ECO:0007669"/>
    <property type="project" value="UniProtKB-KW"/>
</dbReference>
<dbReference type="InterPro" id="IPR033010">
    <property type="entry name" value="Cdc20/Fizzy"/>
</dbReference>
<dbReference type="SMART" id="SM00320">
    <property type="entry name" value="WD40"/>
    <property type="match status" value="4"/>
</dbReference>
<dbReference type="OrthoDB" id="10263272at2759"/>
<dbReference type="GO" id="GO:0005680">
    <property type="term" value="C:anaphase-promoting complex"/>
    <property type="evidence" value="ECO:0007669"/>
    <property type="project" value="TreeGrafter"/>
</dbReference>
<dbReference type="PANTHER" id="PTHR19918:SF1">
    <property type="entry name" value="FIZZY-RELATED PROTEIN HOMOLOG"/>
    <property type="match status" value="1"/>
</dbReference>
<feature type="region of interest" description="Disordered" evidence="8">
    <location>
        <begin position="1"/>
        <end position="34"/>
    </location>
</feature>
<dbReference type="GO" id="GO:0010997">
    <property type="term" value="F:anaphase-promoting complex binding"/>
    <property type="evidence" value="ECO:0007669"/>
    <property type="project" value="InterPro"/>
</dbReference>
<dbReference type="PROSITE" id="PS00678">
    <property type="entry name" value="WD_REPEATS_1"/>
    <property type="match status" value="1"/>
</dbReference>
<comment type="caution">
    <text evidence="11">The sequence shown here is derived from an EMBL/GenBank/DDBJ whole genome shotgun (WGS) entry which is preliminary data.</text>
</comment>
<feature type="region of interest" description="Disordered" evidence="8">
    <location>
        <begin position="461"/>
        <end position="495"/>
    </location>
</feature>
<dbReference type="InterPro" id="IPR056150">
    <property type="entry name" value="WD40_CDC20-Fz"/>
</dbReference>
<dbReference type="SUPFAM" id="SSF50978">
    <property type="entry name" value="WD40 repeat-like"/>
    <property type="match status" value="1"/>
</dbReference>
<keyword evidence="12" id="KW-1185">Reference proteome</keyword>
<dbReference type="InterPro" id="IPR015943">
    <property type="entry name" value="WD40/YVTN_repeat-like_dom_sf"/>
</dbReference>
<dbReference type="GO" id="GO:1990757">
    <property type="term" value="F:ubiquitin ligase activator activity"/>
    <property type="evidence" value="ECO:0007669"/>
    <property type="project" value="TreeGrafter"/>
</dbReference>
<dbReference type="PROSITE" id="PS50294">
    <property type="entry name" value="WD_REPEATS_REGION"/>
    <property type="match status" value="1"/>
</dbReference>
<dbReference type="InterPro" id="IPR019775">
    <property type="entry name" value="WD40_repeat_CS"/>
</dbReference>
<dbReference type="Gene3D" id="2.130.10.10">
    <property type="entry name" value="YVTN repeat-like/Quinoprotein amine dehydrogenase"/>
    <property type="match status" value="1"/>
</dbReference>
<keyword evidence="2 7" id="KW-0853">WD repeat</keyword>
<feature type="repeat" description="WD" evidence="7">
    <location>
        <begin position="392"/>
        <end position="427"/>
    </location>
</feature>
<evidence type="ECO:0000313" key="11">
    <source>
        <dbReference type="EMBL" id="TVU30193.1"/>
    </source>
</evidence>
<organism evidence="11 12">
    <name type="scientific">Eragrostis curvula</name>
    <name type="common">weeping love grass</name>
    <dbReference type="NCBI Taxonomy" id="38414"/>
    <lineage>
        <taxon>Eukaryota</taxon>
        <taxon>Viridiplantae</taxon>
        <taxon>Streptophyta</taxon>
        <taxon>Embryophyta</taxon>
        <taxon>Tracheophyta</taxon>
        <taxon>Spermatophyta</taxon>
        <taxon>Magnoliopsida</taxon>
        <taxon>Liliopsida</taxon>
        <taxon>Poales</taxon>
        <taxon>Poaceae</taxon>
        <taxon>PACMAD clade</taxon>
        <taxon>Chloridoideae</taxon>
        <taxon>Eragrostideae</taxon>
        <taxon>Eragrostidinae</taxon>
        <taxon>Eragrostis</taxon>
    </lineage>
</organism>
<feature type="domain" description="CDC20/Fizzy WD40" evidence="10">
    <location>
        <begin position="285"/>
        <end position="425"/>
    </location>
</feature>
<evidence type="ECO:0000313" key="12">
    <source>
        <dbReference type="Proteomes" id="UP000324897"/>
    </source>
</evidence>
<evidence type="ECO:0000256" key="5">
    <source>
        <dbReference type="ARBA" id="ARBA00022776"/>
    </source>
</evidence>
<dbReference type="PANTHER" id="PTHR19918">
    <property type="entry name" value="CELL DIVISION CYCLE 20 CDC20 FIZZY -RELATED"/>
    <property type="match status" value="1"/>
</dbReference>
<feature type="non-terminal residue" evidence="11">
    <location>
        <position position="1"/>
    </location>
</feature>
<evidence type="ECO:0000256" key="6">
    <source>
        <dbReference type="ARBA" id="ARBA00023306"/>
    </source>
</evidence>
<name>A0A5J9V2F3_9POAL</name>
<gene>
    <name evidence="11" type="ORF">EJB05_21803</name>
</gene>
<proteinExistence type="inferred from homology"/>
<dbReference type="InterPro" id="IPR001680">
    <property type="entry name" value="WD40_rpt"/>
</dbReference>
<feature type="domain" description="Anaphase-promoting complex subunit 4-like WD40" evidence="9">
    <location>
        <begin position="179"/>
        <end position="262"/>
    </location>
</feature>
<dbReference type="InterPro" id="IPR036322">
    <property type="entry name" value="WD40_repeat_dom_sf"/>
</dbReference>
<dbReference type="GO" id="GO:1905786">
    <property type="term" value="P:positive regulation of anaphase-promoting complex-dependent catabolic process"/>
    <property type="evidence" value="ECO:0007669"/>
    <property type="project" value="TreeGrafter"/>
</dbReference>
<evidence type="ECO:0000256" key="4">
    <source>
        <dbReference type="ARBA" id="ARBA00022737"/>
    </source>
</evidence>
<reference evidence="11 12" key="1">
    <citation type="journal article" date="2019" name="Sci. Rep.">
        <title>A high-quality genome of Eragrostis curvula grass provides insights into Poaceae evolution and supports new strategies to enhance forage quality.</title>
        <authorList>
            <person name="Carballo J."/>
            <person name="Santos B.A.C.M."/>
            <person name="Zappacosta D."/>
            <person name="Garbus I."/>
            <person name="Selva J.P."/>
            <person name="Gallo C.A."/>
            <person name="Diaz A."/>
            <person name="Albertini E."/>
            <person name="Caccamo M."/>
            <person name="Echenique V."/>
        </authorList>
    </citation>
    <scope>NUCLEOTIDE SEQUENCE [LARGE SCALE GENOMIC DNA]</scope>
    <source>
        <strain evidence="12">cv. Victoria</strain>
        <tissue evidence="11">Leaf</tissue>
    </source>
</reference>
<accession>A0A5J9V2F3</accession>
<dbReference type="InterPro" id="IPR024977">
    <property type="entry name" value="Apc4-like_WD40_dom"/>
</dbReference>
<feature type="compositionally biased region" description="Low complexity" evidence="8">
    <location>
        <begin position="14"/>
        <end position="34"/>
    </location>
</feature>
<keyword evidence="3" id="KW-0132">Cell division</keyword>
<evidence type="ECO:0000259" key="10">
    <source>
        <dbReference type="Pfam" id="PF24807"/>
    </source>
</evidence>
<sequence>MAISPPAPASTPYSRVSATPPRSSRSAAAPFPTSRAAAYSCRFIPSRAGSNLELFDLATPAACSGSAAPDSSPYSTLLRSVLFGTPARDPARAVSSTSACSSSSAAPPVGTPGTGNIFRFKSDVPRSAKKALFAGGDEEGAPLTATGARPRKIPRSPYKTLDAPDLRDDFYLNLLDWSSRDLLAIGLGNRTYLWNSRSDRVTMLCDLGDDDSVCSVRWAQRGNHLAVGTDRGTVQIWDASRCKRIRTIESHQFRVGSLAWRSSSLLSSGSADGTIFHHDILSLHGDDNRLFVWDPRYEKPMLKYKEHTAAVKAIAWSPHQRDLLASGGGIEDSCIRFWNTATNTQLTCIDTGSQVCNLVWSKSLNELVSTHGYTQNQINVWRYPTMAKVATLTGHTDRVLYLAISPDGQNVVTGAGGDDEALRFWNLFPPTKSQSSDRLSCPGSTSSARSYIRIRLFRCESEEEVSSPTEKTKKQKGKETANHKHNLIRGSSTKL</sequence>
<evidence type="ECO:0000259" key="9">
    <source>
        <dbReference type="Pfam" id="PF12894"/>
    </source>
</evidence>
<dbReference type="Gramene" id="TVU30193">
    <property type="protein sequence ID" value="TVU30193"/>
    <property type="gene ID" value="EJB05_21803"/>
</dbReference>
<evidence type="ECO:0000256" key="2">
    <source>
        <dbReference type="ARBA" id="ARBA00022574"/>
    </source>
</evidence>
<feature type="repeat" description="WD" evidence="7">
    <location>
        <begin position="206"/>
        <end position="247"/>
    </location>
</feature>
<evidence type="ECO:0000256" key="7">
    <source>
        <dbReference type="PROSITE-ProRule" id="PRU00221"/>
    </source>
</evidence>
<protein>
    <submittedName>
        <fullName evidence="11">Uncharacterized protein</fullName>
    </submittedName>
</protein>
<evidence type="ECO:0000256" key="8">
    <source>
        <dbReference type="SAM" id="MobiDB-lite"/>
    </source>
</evidence>
<dbReference type="Proteomes" id="UP000324897">
    <property type="component" value="Chromosome 1"/>
</dbReference>
<dbReference type="PROSITE" id="PS50082">
    <property type="entry name" value="WD_REPEATS_2"/>
    <property type="match status" value="2"/>
</dbReference>
<evidence type="ECO:0000256" key="3">
    <source>
        <dbReference type="ARBA" id="ARBA00022618"/>
    </source>
</evidence>
<keyword evidence="5" id="KW-0498">Mitosis</keyword>
<keyword evidence="6" id="KW-0131">Cell cycle</keyword>